<dbReference type="AlphaFoldDB" id="A0A9N9N8D8"/>
<feature type="non-terminal residue" evidence="2">
    <location>
        <position position="1"/>
    </location>
</feature>
<reference evidence="2" key="1">
    <citation type="submission" date="2021-06" db="EMBL/GenBank/DDBJ databases">
        <authorList>
            <person name="Kallberg Y."/>
            <person name="Tangrot J."/>
            <person name="Rosling A."/>
        </authorList>
    </citation>
    <scope>NUCLEOTIDE SEQUENCE</scope>
    <source>
        <strain evidence="2">87-6 pot B 2015</strain>
    </source>
</reference>
<dbReference type="Proteomes" id="UP000789375">
    <property type="component" value="Unassembled WGS sequence"/>
</dbReference>
<proteinExistence type="predicted"/>
<evidence type="ECO:0000313" key="2">
    <source>
        <dbReference type="EMBL" id="CAG8711636.1"/>
    </source>
</evidence>
<feature type="coiled-coil region" evidence="1">
    <location>
        <begin position="19"/>
        <end position="49"/>
    </location>
</feature>
<protein>
    <submittedName>
        <fullName evidence="2">9352_t:CDS:1</fullName>
    </submittedName>
</protein>
<keyword evidence="3" id="KW-1185">Reference proteome</keyword>
<gene>
    <name evidence="2" type="ORF">FMOSSE_LOCUS14363</name>
</gene>
<sequence>TEFDKRAYIANNKKIEKLKDSIYEKINGLEKSISELRREYEELAKLNREV</sequence>
<organism evidence="2 3">
    <name type="scientific">Funneliformis mosseae</name>
    <name type="common">Endomycorrhizal fungus</name>
    <name type="synonym">Glomus mosseae</name>
    <dbReference type="NCBI Taxonomy" id="27381"/>
    <lineage>
        <taxon>Eukaryota</taxon>
        <taxon>Fungi</taxon>
        <taxon>Fungi incertae sedis</taxon>
        <taxon>Mucoromycota</taxon>
        <taxon>Glomeromycotina</taxon>
        <taxon>Glomeromycetes</taxon>
        <taxon>Glomerales</taxon>
        <taxon>Glomeraceae</taxon>
        <taxon>Funneliformis</taxon>
    </lineage>
</organism>
<dbReference type="EMBL" id="CAJVPP010010748">
    <property type="protein sequence ID" value="CAG8711636.1"/>
    <property type="molecule type" value="Genomic_DNA"/>
</dbReference>
<comment type="caution">
    <text evidence="2">The sequence shown here is derived from an EMBL/GenBank/DDBJ whole genome shotgun (WGS) entry which is preliminary data.</text>
</comment>
<name>A0A9N9N8D8_FUNMO</name>
<evidence type="ECO:0000256" key="1">
    <source>
        <dbReference type="SAM" id="Coils"/>
    </source>
</evidence>
<evidence type="ECO:0000313" key="3">
    <source>
        <dbReference type="Proteomes" id="UP000789375"/>
    </source>
</evidence>
<keyword evidence="1" id="KW-0175">Coiled coil</keyword>
<accession>A0A9N9N8D8</accession>